<comment type="caution">
    <text evidence="2">The sequence shown here is derived from an EMBL/GenBank/DDBJ whole genome shotgun (WGS) entry which is preliminary data.</text>
</comment>
<dbReference type="AlphaFoldDB" id="A0A1F6XPJ4"/>
<sequence length="151" mass="16215">MKSGLSLIEVLVVLAIIGILSAVVFGNFGTYRANQALQNSGEGVLSFLNSARSRTLFSEDSSQYGVHLEQSKTVLFKGVTYSAGANDNREFILDPSIEIVSVNLAGGGDNIVFERLSGATDQDGTFVLRVKTDFSKQKTFTIEKTGIVSVN</sequence>
<dbReference type="NCBIfam" id="TIGR02532">
    <property type="entry name" value="IV_pilin_GFxxxE"/>
    <property type="match status" value="1"/>
</dbReference>
<accession>A0A1F6XPJ4</accession>
<keyword evidence="1" id="KW-0472">Membrane</keyword>
<dbReference type="Gene3D" id="3.30.700.10">
    <property type="entry name" value="Glycoprotein, Type 4 Pilin"/>
    <property type="match status" value="1"/>
</dbReference>
<dbReference type="Proteomes" id="UP000177195">
    <property type="component" value="Unassembled WGS sequence"/>
</dbReference>
<dbReference type="InterPro" id="IPR012902">
    <property type="entry name" value="N_methyl_site"/>
</dbReference>
<dbReference type="EMBL" id="MFVN01000045">
    <property type="protein sequence ID" value="OGI96079.1"/>
    <property type="molecule type" value="Genomic_DNA"/>
</dbReference>
<dbReference type="PROSITE" id="PS00409">
    <property type="entry name" value="PROKAR_NTER_METHYL"/>
    <property type="match status" value="1"/>
</dbReference>
<keyword evidence="1" id="KW-0812">Transmembrane</keyword>
<gene>
    <name evidence="2" type="ORF">A3I25_02695</name>
</gene>
<evidence type="ECO:0000313" key="2">
    <source>
        <dbReference type="EMBL" id="OGI96079.1"/>
    </source>
</evidence>
<evidence type="ECO:0000256" key="1">
    <source>
        <dbReference type="SAM" id="Phobius"/>
    </source>
</evidence>
<name>A0A1F6XPJ4_9BACT</name>
<reference evidence="2 3" key="1">
    <citation type="journal article" date="2016" name="Nat. Commun.">
        <title>Thousands of microbial genomes shed light on interconnected biogeochemical processes in an aquifer system.</title>
        <authorList>
            <person name="Anantharaman K."/>
            <person name="Brown C.T."/>
            <person name="Hug L.A."/>
            <person name="Sharon I."/>
            <person name="Castelle C.J."/>
            <person name="Probst A.J."/>
            <person name="Thomas B.C."/>
            <person name="Singh A."/>
            <person name="Wilkins M.J."/>
            <person name="Karaoz U."/>
            <person name="Brodie E.L."/>
            <person name="Williams K.H."/>
            <person name="Hubbard S.S."/>
            <person name="Banfield J.F."/>
        </authorList>
    </citation>
    <scope>NUCLEOTIDE SEQUENCE [LARGE SCALE GENOMIC DNA]</scope>
</reference>
<dbReference type="SUPFAM" id="SSF54523">
    <property type="entry name" value="Pili subunits"/>
    <property type="match status" value="1"/>
</dbReference>
<evidence type="ECO:0000313" key="3">
    <source>
        <dbReference type="Proteomes" id="UP000177195"/>
    </source>
</evidence>
<protein>
    <recommendedName>
        <fullName evidence="4">General secretion pathway GspH domain-containing protein</fullName>
    </recommendedName>
</protein>
<organism evidence="2 3">
    <name type="scientific">Candidatus Nomurabacteria bacterium RIFCSPLOWO2_02_FULL_42_17</name>
    <dbReference type="NCBI Taxonomy" id="1801789"/>
    <lineage>
        <taxon>Bacteria</taxon>
        <taxon>Candidatus Nomuraibacteriota</taxon>
    </lineage>
</organism>
<keyword evidence="1" id="KW-1133">Transmembrane helix</keyword>
<proteinExistence type="predicted"/>
<feature type="transmembrane region" description="Helical" evidence="1">
    <location>
        <begin position="6"/>
        <end position="28"/>
    </location>
</feature>
<dbReference type="Pfam" id="PF07963">
    <property type="entry name" value="N_methyl"/>
    <property type="match status" value="1"/>
</dbReference>
<evidence type="ECO:0008006" key="4">
    <source>
        <dbReference type="Google" id="ProtNLM"/>
    </source>
</evidence>
<dbReference type="InterPro" id="IPR045584">
    <property type="entry name" value="Pilin-like"/>
</dbReference>